<dbReference type="InterPro" id="IPR043128">
    <property type="entry name" value="Rev_trsase/Diguanyl_cyclase"/>
</dbReference>
<feature type="domain" description="Reverse transcriptase" evidence="1">
    <location>
        <begin position="343"/>
        <end position="457"/>
    </location>
</feature>
<accession>A0A915CUR7</accession>
<dbReference type="WBParaSite" id="jg12831">
    <property type="protein sequence ID" value="jg12831"/>
    <property type="gene ID" value="jg12831"/>
</dbReference>
<evidence type="ECO:0000313" key="2">
    <source>
        <dbReference type="Proteomes" id="UP000887574"/>
    </source>
</evidence>
<keyword evidence="2" id="KW-1185">Reference proteome</keyword>
<dbReference type="InterPro" id="IPR000477">
    <property type="entry name" value="RT_dom"/>
</dbReference>
<dbReference type="InterPro" id="IPR008042">
    <property type="entry name" value="Retrotrans_Pao"/>
</dbReference>
<dbReference type="Pfam" id="PF05380">
    <property type="entry name" value="Peptidase_A17"/>
    <property type="match status" value="1"/>
</dbReference>
<reference evidence="3" key="1">
    <citation type="submission" date="2022-11" db="UniProtKB">
        <authorList>
            <consortium name="WormBaseParasite"/>
        </authorList>
    </citation>
    <scope>IDENTIFICATION</scope>
</reference>
<dbReference type="AlphaFoldDB" id="A0A915CUR7"/>
<sequence>MGATAADNTVAVFMCAEVEVCDPINPRQTVKATMSWDTMSSKTFATEALCDETGTGAGEPDIFKVWGMNDQGRGPTSYSQRRVNMGVLTKKGMIIITPTTMTECLPTETRMVFLSAADSKDLNAEQIKLPYTLRKPDILIGVDQYDLFEFKVLRRLPSGFYLLDSLIGPVIRGQDLWSMPLILLPTGLGDLNDKDEGQETLEEFKKSLRFQNGRYQVALPWVKPLEELPTNQGLAAGRLRSLLRSLRKRPDRLQLYEQTIKDQLKAGVIEAVHDPSVARGPVHYLPHQAVFKEGKNTTKLRIVYDASSKCQEQFKTLNNCLHKGPLLLNDLCGVLLRFRIPPIAIVADLEKAFLQVEIQPSDRDATRFLWPEDPHEEQARLLTFCFTRVVFGLAPSPFLLAATLNEHLDSEGSSLAQEIKDNIYVDNIMLYANDPAEVLGKCHRAKNIFKQGGFNLREFGSNALQEMEMLKPEDRLPEEQTKVLGIGWDTRRDQLQISVPDPSEGKLNTKRSVLSTIASLFDPLGLVGPGILPLKLFFQTLWQEGNGWDDQLDESQAKTWAKLVNTWKEEPPLPFPRRVLSNQADLESLELHCFSDASGTAYGAALYARSRNSCHLLCSKNRVVPNSSKNATTKATIPKLELHAAALAAQLMKTVKKELRAQTTTTQLWTDSQCVVNWLNGRERQERYIENRLAKIRGFAVSHVRTKENPADLVSRGCSLANLRGIYSG</sequence>
<dbReference type="Gene3D" id="3.10.10.10">
    <property type="entry name" value="HIV Type 1 Reverse Transcriptase, subunit A, domain 1"/>
    <property type="match status" value="1"/>
</dbReference>
<dbReference type="Proteomes" id="UP000887574">
    <property type="component" value="Unplaced"/>
</dbReference>
<evidence type="ECO:0000259" key="1">
    <source>
        <dbReference type="Pfam" id="PF00078"/>
    </source>
</evidence>
<dbReference type="Pfam" id="PF00078">
    <property type="entry name" value="RVT_1"/>
    <property type="match status" value="1"/>
</dbReference>
<dbReference type="Gene3D" id="3.30.70.270">
    <property type="match status" value="1"/>
</dbReference>
<name>A0A915CUR7_9BILA</name>
<dbReference type="SUPFAM" id="SSF56672">
    <property type="entry name" value="DNA/RNA polymerases"/>
    <property type="match status" value="1"/>
</dbReference>
<protein>
    <recommendedName>
        <fullName evidence="1">Reverse transcriptase domain-containing protein</fullName>
    </recommendedName>
</protein>
<proteinExistence type="predicted"/>
<dbReference type="InterPro" id="IPR043502">
    <property type="entry name" value="DNA/RNA_pol_sf"/>
</dbReference>
<dbReference type="PANTHER" id="PTHR47331">
    <property type="entry name" value="PHD-TYPE DOMAIN-CONTAINING PROTEIN"/>
    <property type="match status" value="1"/>
</dbReference>
<dbReference type="CDD" id="cd01644">
    <property type="entry name" value="RT_pepA17"/>
    <property type="match status" value="1"/>
</dbReference>
<evidence type="ECO:0000313" key="3">
    <source>
        <dbReference type="WBParaSite" id="jg12831"/>
    </source>
</evidence>
<organism evidence="2 3">
    <name type="scientific">Ditylenchus dipsaci</name>
    <dbReference type="NCBI Taxonomy" id="166011"/>
    <lineage>
        <taxon>Eukaryota</taxon>
        <taxon>Metazoa</taxon>
        <taxon>Ecdysozoa</taxon>
        <taxon>Nematoda</taxon>
        <taxon>Chromadorea</taxon>
        <taxon>Rhabditida</taxon>
        <taxon>Tylenchina</taxon>
        <taxon>Tylenchomorpha</taxon>
        <taxon>Sphaerularioidea</taxon>
        <taxon>Anguinidae</taxon>
        <taxon>Anguininae</taxon>
        <taxon>Ditylenchus</taxon>
    </lineage>
</organism>
<dbReference type="PANTHER" id="PTHR47331:SF1">
    <property type="entry name" value="GAG-LIKE PROTEIN"/>
    <property type="match status" value="1"/>
</dbReference>